<dbReference type="SMART" id="SM01313">
    <property type="entry name" value="Sec3-PIP2_bind"/>
    <property type="match status" value="1"/>
</dbReference>
<dbReference type="STRING" id="1071380.I2GUV6"/>
<feature type="compositionally biased region" description="Basic and acidic residues" evidence="5">
    <location>
        <begin position="443"/>
        <end position="457"/>
    </location>
</feature>
<proteinExistence type="inferred from homology"/>
<evidence type="ECO:0000256" key="5">
    <source>
        <dbReference type="SAM" id="MobiDB-lite"/>
    </source>
</evidence>
<dbReference type="InterPro" id="IPR019160">
    <property type="entry name" value="Sec3_CC"/>
</dbReference>
<dbReference type="PANTHER" id="PTHR16092">
    <property type="entry name" value="SEC3/SYNTAXIN-RELATED"/>
    <property type="match status" value="1"/>
</dbReference>
<dbReference type="EMBL" id="HE806316">
    <property type="protein sequence ID" value="CCH57908.1"/>
    <property type="molecule type" value="Genomic_DNA"/>
</dbReference>
<dbReference type="Gene3D" id="2.30.29.90">
    <property type="match status" value="1"/>
</dbReference>
<comment type="similarity">
    <text evidence="1">Belongs to the SEC3 family.</text>
</comment>
<feature type="compositionally biased region" description="Polar residues" evidence="5">
    <location>
        <begin position="41"/>
        <end position="51"/>
    </location>
</feature>
<feature type="region of interest" description="Disordered" evidence="5">
    <location>
        <begin position="541"/>
        <end position="688"/>
    </location>
</feature>
<reference evidence="7 8" key="1">
    <citation type="journal article" date="2011" name="Proc. Natl. Acad. Sci. U.S.A.">
        <title>Evolutionary erosion of yeast sex chromosomes by mating-type switching accidents.</title>
        <authorList>
            <person name="Gordon J.L."/>
            <person name="Armisen D."/>
            <person name="Proux-Wera E."/>
            <person name="Oheigeartaigh S.S."/>
            <person name="Byrne K.P."/>
            <person name="Wolfe K.H."/>
        </authorList>
    </citation>
    <scope>NUCLEOTIDE SEQUENCE [LARGE SCALE GENOMIC DNA]</scope>
    <source>
        <strain evidence="8">ATCC 34711 / CBS 6284 / DSM 70876 / NBRC 10599 / NRRL Y-10934 / UCD 77-7</strain>
    </source>
</reference>
<dbReference type="CDD" id="cd13315">
    <property type="entry name" value="PH_Sec3"/>
    <property type="match status" value="1"/>
</dbReference>
<dbReference type="OrthoDB" id="27109at2759"/>
<dbReference type="GO" id="GO:0006887">
    <property type="term" value="P:exocytosis"/>
    <property type="evidence" value="ECO:0007669"/>
    <property type="project" value="UniProtKB-KW"/>
</dbReference>
<feature type="region of interest" description="Disordered" evidence="5">
    <location>
        <begin position="409"/>
        <end position="498"/>
    </location>
</feature>
<keyword evidence="8" id="KW-1185">Reference proteome</keyword>
<dbReference type="KEGG" id="tbl:TBLA_0A01080"/>
<dbReference type="GeneID" id="14492933"/>
<feature type="compositionally biased region" description="Low complexity" evidence="5">
    <location>
        <begin position="555"/>
        <end position="566"/>
    </location>
</feature>
<accession>I2GUV6</accession>
<evidence type="ECO:0000313" key="7">
    <source>
        <dbReference type="EMBL" id="CCH57908.1"/>
    </source>
</evidence>
<dbReference type="Pfam" id="PF20654">
    <property type="entry name" value="Sec3_C-term"/>
    <property type="match status" value="1"/>
</dbReference>
<name>I2GUV6_HENB6</name>
<dbReference type="GO" id="GO:0000145">
    <property type="term" value="C:exocyst"/>
    <property type="evidence" value="ECO:0007669"/>
    <property type="project" value="InterPro"/>
</dbReference>
<evidence type="ECO:0000313" key="8">
    <source>
        <dbReference type="Proteomes" id="UP000002866"/>
    </source>
</evidence>
<organism evidence="7 8">
    <name type="scientific">Henningerozyma blattae (strain ATCC 34711 / CBS 6284 / DSM 70876 / NBRC 10599 / NRRL Y-10934 / UCD 77-7)</name>
    <name type="common">Yeast</name>
    <name type="synonym">Tetrapisispora blattae</name>
    <dbReference type="NCBI Taxonomy" id="1071380"/>
    <lineage>
        <taxon>Eukaryota</taxon>
        <taxon>Fungi</taxon>
        <taxon>Dikarya</taxon>
        <taxon>Ascomycota</taxon>
        <taxon>Saccharomycotina</taxon>
        <taxon>Saccharomycetes</taxon>
        <taxon>Saccharomycetales</taxon>
        <taxon>Saccharomycetaceae</taxon>
        <taxon>Henningerozyma</taxon>
    </lineage>
</organism>
<evidence type="ECO:0000256" key="1">
    <source>
        <dbReference type="ARBA" id="ARBA00006518"/>
    </source>
</evidence>
<dbReference type="Proteomes" id="UP000002866">
    <property type="component" value="Chromosome 1"/>
</dbReference>
<dbReference type="Pfam" id="PF15277">
    <property type="entry name" value="Sec3-PIP2_bind"/>
    <property type="match status" value="1"/>
</dbReference>
<feature type="compositionally biased region" description="Polar residues" evidence="5">
    <location>
        <begin position="670"/>
        <end position="682"/>
    </location>
</feature>
<evidence type="ECO:0000256" key="4">
    <source>
        <dbReference type="ARBA" id="ARBA00023054"/>
    </source>
</evidence>
<sequence length="1590" mass="179235">MNMNSIHSPSNSYGNNNPHSPSNNLRSPSNNTNNMNYPRSQSRNASYTSSPSHPPVSGNSSHNRNASRSSNTSASSNFLAEQYERDRKLIIDSCFTKPNKNGQPNNYITHVRIIEDSKFPSSRPVPNYSKLENKKKRILVLSSSSINQQDITLHKGRENNNNTFQIGRSWNLSELKMVEKDLKVDQGFILLLTKKYYWETNSSKERKVFVKSLINIFMQAFNGRVPELVNWDLSLFHLDETSYNRAVIKHSTSSNTNTAQISTSAPLISSTSNTTNETGYPSLTVDTSTDKNSQKEHHHHLLHTPLHAKALHKKKANNSAKVTTPMISSPISGSFKKISGQSSSNFGAAGTMPAAGAALVAGVTSNTKNSNTNSAPLQKISDSNSLTTEISNGMNTSIAPSVSADITSAPPVLQIPERSRARMKAKNVESKKQNSSHTSRSHKSNDHSDPKYTETDLHNNSMISSSNRISNQQKTDDQNGNIIYSSPSLNETKKQSPYDSIDTSNIIDDSLNTSNLDNQFGMRLEHNNNDIYSPVPKYGKNTTHAKVSKPEISVSTNSIESPSSRSSSDKGPYTAGITLNNKSFSDNQFPSVETTQRRRVSLDNSSSPLKNSFNIRDTNNMDSTSNDNKFQIPTNSSTNSNNTRALNSTRYGTHSKKEVQPIPREERLSPVQTHTRQESNSSMHKRDSENLLSDLNNLLGADSTLDPPNFTNHLNKTISGDIENETIATSKTGMSIPESRMETPLSMEPTPVSHLPKESIRNDVTNLDSINDSQLKNMNKSYNDVDVFGDETTEDLSFEKGDEIRYSAQFNEQMVHEYHQVTTIEEEEDNSLPSHLMGLNIKNELVGLNNAEQQNKAKVSLLDDNLIDDDTLLEVLTDVNWNPYDNVDTLEHHLAIKLQDYQHNLNSNLLKLESMGPSLDKYQYQLEQECEKISPTFSLFLMEMNNVSQDIEFIENQDNGLQIESANRKLLWKILSELLNTVSLDENALNELLTSPITERNLHRIELQLQSLYNALKAIKGDENEKTKDYDLGEMNALKYRRKTYEKVTKVFLKKVVNDLDAKFDSSLNSAKSDAQLTSILSRLLIFSSLTCFCKDISPETFSELIDKWNSKIEKIYGPLCESFISNLDVNNFKSQTTANDRFNSRGLLMQPNEDLFIEKLYNVKKLKTQQIDSNGENKIMLHNNELTKIMENLGSIENICIVYQNFIDSFFHISSDLDFSDFMNIYAKPESRVRSLDTVSSMRSDRESAAIELQFVSKIFQPIMNRITQPLNSTIQQVPLINPSLIMFLQQRDEFFESTNQEFLLNSINRLEKHLRHQWSNFIEEQSLNLERTGLVFSTRTILPSLLGFPVFVKNVFANLKFTENALEISNVENFTLNELLRTTLQRLALASTTTVSKGINESVKQTADSNIKDKCTTSLINSVWLGESLTLVNQDDIFSKAVIDMKKIFDDQKEVYATLLLRETMPKLISFVTGASNVLENLSSSGNHAASRMAVYSKQNLNIILAGYTTQEMIHIISSLHSTMLADFENEKHDKIKELLFTKLWSCIQGLTVSLYLKLYTLIEKHYTGTRVNFSKNDIISAFESFKN</sequence>
<feature type="domain" description="Exocyst complex component Sec3 PIP2-binding N-terminal" evidence="6">
    <location>
        <begin position="132"/>
        <end position="220"/>
    </location>
</feature>
<feature type="region of interest" description="Disordered" evidence="5">
    <location>
        <begin position="268"/>
        <end position="292"/>
    </location>
</feature>
<dbReference type="Pfam" id="PF09763">
    <property type="entry name" value="Sec3_CC"/>
    <property type="match status" value="1"/>
</dbReference>
<feature type="compositionally biased region" description="Low complexity" evidence="5">
    <location>
        <begin position="617"/>
        <end position="649"/>
    </location>
</feature>
<protein>
    <recommendedName>
        <fullName evidence="6">Exocyst complex component Sec3 PIP2-binding N-terminal domain-containing protein</fullName>
    </recommendedName>
</protein>
<dbReference type="InterPro" id="IPR048628">
    <property type="entry name" value="Sec3_C"/>
</dbReference>
<gene>
    <name evidence="7" type="primary">TBLA0A01080</name>
    <name evidence="7" type="ORF">TBLA_0A01080</name>
</gene>
<feature type="compositionally biased region" description="Basic and acidic residues" evidence="5">
    <location>
        <begin position="655"/>
        <end position="668"/>
    </location>
</feature>
<keyword evidence="4" id="KW-0175">Coiled coil</keyword>
<dbReference type="eggNOG" id="ENOG502QSCI">
    <property type="taxonomic scope" value="Eukaryota"/>
</dbReference>
<dbReference type="GO" id="GO:0005546">
    <property type="term" value="F:phosphatidylinositol-4,5-bisphosphate binding"/>
    <property type="evidence" value="ECO:0007669"/>
    <property type="project" value="TreeGrafter"/>
</dbReference>
<dbReference type="PANTHER" id="PTHR16092:SF14">
    <property type="entry name" value="EXOCYST COMPLEX COMPONENT 1 ISOFORM X1"/>
    <property type="match status" value="1"/>
</dbReference>
<dbReference type="GO" id="GO:0005886">
    <property type="term" value="C:plasma membrane"/>
    <property type="evidence" value="ECO:0007669"/>
    <property type="project" value="TreeGrafter"/>
</dbReference>
<keyword evidence="2" id="KW-0813">Transport</keyword>
<evidence type="ECO:0000256" key="2">
    <source>
        <dbReference type="ARBA" id="ARBA00022448"/>
    </source>
</evidence>
<dbReference type="InterPro" id="IPR028258">
    <property type="entry name" value="Sec3-PIP2_bind"/>
</dbReference>
<evidence type="ECO:0000256" key="3">
    <source>
        <dbReference type="ARBA" id="ARBA00022483"/>
    </source>
</evidence>
<feature type="region of interest" description="Disordered" evidence="5">
    <location>
        <begin position="1"/>
        <end position="77"/>
    </location>
</feature>
<keyword evidence="3" id="KW-0268">Exocytosis</keyword>
<dbReference type="FunCoup" id="I2GUV6">
    <property type="interactions" value="79"/>
</dbReference>
<feature type="compositionally biased region" description="Low complexity" evidence="5">
    <location>
        <begin position="57"/>
        <end position="77"/>
    </location>
</feature>
<dbReference type="OMA" id="FINSHRE"/>
<feature type="compositionally biased region" description="Low complexity" evidence="5">
    <location>
        <begin position="459"/>
        <end position="471"/>
    </location>
</feature>
<feature type="compositionally biased region" description="Low complexity" evidence="5">
    <location>
        <begin position="8"/>
        <end position="40"/>
    </location>
</feature>
<dbReference type="InParanoid" id="I2GUV6"/>
<feature type="compositionally biased region" description="Polar residues" evidence="5">
    <location>
        <begin position="602"/>
        <end position="616"/>
    </location>
</feature>
<dbReference type="HOGENOM" id="CLU_234790_0_0_1"/>
<feature type="compositionally biased region" description="Polar residues" evidence="5">
    <location>
        <begin position="577"/>
        <end position="594"/>
    </location>
</feature>
<evidence type="ECO:0000259" key="6">
    <source>
        <dbReference type="SMART" id="SM01313"/>
    </source>
</evidence>
<feature type="compositionally biased region" description="Polar residues" evidence="5">
    <location>
        <begin position="478"/>
        <end position="490"/>
    </location>
</feature>
<dbReference type="RefSeq" id="XP_004177427.1">
    <property type="nucleotide sequence ID" value="XM_004177379.1"/>
</dbReference>
<feature type="compositionally biased region" description="Polar residues" evidence="5">
    <location>
        <begin position="268"/>
        <end position="287"/>
    </location>
</feature>
<dbReference type="GO" id="GO:0006893">
    <property type="term" value="P:Golgi to plasma membrane transport"/>
    <property type="evidence" value="ECO:0007669"/>
    <property type="project" value="TreeGrafter"/>
</dbReference>